<evidence type="ECO:0000259" key="5">
    <source>
        <dbReference type="Pfam" id="PF04083"/>
    </source>
</evidence>
<feature type="signal peptide" evidence="4">
    <location>
        <begin position="1"/>
        <end position="32"/>
    </location>
</feature>
<keyword evidence="2 6" id="KW-0378">Hydrolase</keyword>
<dbReference type="InterPro" id="IPR029058">
    <property type="entry name" value="AB_hydrolase_fold"/>
</dbReference>
<dbReference type="SUPFAM" id="SSF53474">
    <property type="entry name" value="alpha/beta-Hydrolases"/>
    <property type="match status" value="1"/>
</dbReference>
<accession>A0A2P6S1R2</accession>
<gene>
    <name evidence="6" type="ORF">RchiOBHm_Chr2g0157461</name>
</gene>
<keyword evidence="2" id="KW-0442">Lipid degradation</keyword>
<dbReference type="Proteomes" id="UP000238479">
    <property type="component" value="Chromosome 2"/>
</dbReference>
<feature type="active site" description="Nucleophile" evidence="3">
    <location>
        <position position="177"/>
    </location>
</feature>
<feature type="active site" description="Charge relay system" evidence="3">
    <location>
        <position position="380"/>
    </location>
</feature>
<dbReference type="Pfam" id="PF04083">
    <property type="entry name" value="Abhydro_lipase"/>
    <property type="match status" value="1"/>
</dbReference>
<dbReference type="InterPro" id="IPR006693">
    <property type="entry name" value="AB_hydrolase_lipase"/>
</dbReference>
<reference evidence="6 7" key="1">
    <citation type="journal article" date="2018" name="Nat. Genet.">
        <title>The Rosa genome provides new insights in the design of modern roses.</title>
        <authorList>
            <person name="Bendahmane M."/>
        </authorList>
    </citation>
    <scope>NUCLEOTIDE SEQUENCE [LARGE SCALE GENOMIC DNA]</scope>
    <source>
        <strain evidence="7">cv. Old Blush</strain>
    </source>
</reference>
<dbReference type="InterPro" id="IPR025483">
    <property type="entry name" value="Lipase_euk"/>
</dbReference>
<evidence type="ECO:0000256" key="3">
    <source>
        <dbReference type="PIRSR" id="PIRSR000862-1"/>
    </source>
</evidence>
<comment type="caution">
    <text evidence="6">The sequence shown here is derived from an EMBL/GenBank/DDBJ whole genome shotgun (WGS) entry which is preliminary data.</text>
</comment>
<evidence type="ECO:0000256" key="4">
    <source>
        <dbReference type="SAM" id="SignalP"/>
    </source>
</evidence>
<dbReference type="AlphaFoldDB" id="A0A2P6S1R2"/>
<dbReference type="PANTHER" id="PTHR11005">
    <property type="entry name" value="LYSOSOMAL ACID LIPASE-RELATED"/>
    <property type="match status" value="1"/>
</dbReference>
<evidence type="ECO:0000256" key="1">
    <source>
        <dbReference type="ARBA" id="ARBA00010701"/>
    </source>
</evidence>
<dbReference type="GO" id="GO:0016788">
    <property type="term" value="F:hydrolase activity, acting on ester bonds"/>
    <property type="evidence" value="ECO:0007669"/>
    <property type="project" value="InterPro"/>
</dbReference>
<comment type="similarity">
    <text evidence="1 2">Belongs to the AB hydrolase superfamily. Lipase family.</text>
</comment>
<name>A0A2P6S1R2_ROSCH</name>
<protein>
    <recommendedName>
        <fullName evidence="2">Lipase</fullName>
    </recommendedName>
</protein>
<keyword evidence="7" id="KW-1185">Reference proteome</keyword>
<organism evidence="6 7">
    <name type="scientific">Rosa chinensis</name>
    <name type="common">China rose</name>
    <dbReference type="NCBI Taxonomy" id="74649"/>
    <lineage>
        <taxon>Eukaryota</taxon>
        <taxon>Viridiplantae</taxon>
        <taxon>Streptophyta</taxon>
        <taxon>Embryophyta</taxon>
        <taxon>Tracheophyta</taxon>
        <taxon>Spermatophyta</taxon>
        <taxon>Magnoliopsida</taxon>
        <taxon>eudicotyledons</taxon>
        <taxon>Gunneridae</taxon>
        <taxon>Pentapetalae</taxon>
        <taxon>rosids</taxon>
        <taxon>fabids</taxon>
        <taxon>Rosales</taxon>
        <taxon>Rosaceae</taxon>
        <taxon>Rosoideae</taxon>
        <taxon>Rosoideae incertae sedis</taxon>
        <taxon>Rosa</taxon>
    </lineage>
</organism>
<proteinExistence type="inferred from homology"/>
<dbReference type="EMBL" id="PDCK01000040">
    <property type="protein sequence ID" value="PRQ52619.1"/>
    <property type="molecule type" value="Genomic_DNA"/>
</dbReference>
<dbReference type="Gene3D" id="3.40.50.1820">
    <property type="entry name" value="alpha/beta hydrolase"/>
    <property type="match status" value="1"/>
</dbReference>
<dbReference type="Gramene" id="PRQ52619">
    <property type="protein sequence ID" value="PRQ52619"/>
    <property type="gene ID" value="RchiOBHm_Chr2g0157461"/>
</dbReference>
<dbReference type="OrthoDB" id="9974421at2759"/>
<dbReference type="GO" id="GO:0016042">
    <property type="term" value="P:lipid catabolic process"/>
    <property type="evidence" value="ECO:0007669"/>
    <property type="project" value="UniProtKB-KW"/>
</dbReference>
<dbReference type="FunFam" id="3.40.50.1820:FF:000126">
    <property type="entry name" value="Lipase"/>
    <property type="match status" value="1"/>
</dbReference>
<feature type="chain" id="PRO_5015176701" description="Lipase" evidence="4">
    <location>
        <begin position="33"/>
        <end position="404"/>
    </location>
</feature>
<dbReference type="STRING" id="74649.A0A2P6S1R2"/>
<feature type="active site" description="Charge relay system" evidence="3">
    <location>
        <position position="347"/>
    </location>
</feature>
<evidence type="ECO:0000313" key="7">
    <source>
        <dbReference type="Proteomes" id="UP000238479"/>
    </source>
</evidence>
<sequence length="404" mass="45394">MISFYSKMAKYPSASILLVALVCVSGVAQTRGHDIHNGICKSLVETRGYICQEHQVTTEDGYILGLQRIPYGRSGRNSATDQKPPVLLQHGLIIDASSWLLNPPDQALAFILADKGFDVWLANSRGTDSSRGHKSLTTNDPAYWEWTWEQLAAYDLPALFNYVNKQTGQKSHYVGHSLGTLTILAALSQQKLRNSLRSAALLSPIAYLGQISTLFIRVTTQTFYAEQFYIVGVREFPPLPPLERTLQTIICIQPGVDCSNFLAAITGPNCCLNPSSLDLYYNHTPQSTATKNAIHLSQMIRSGTIRMFDYTLPLTNLQHYNTFTPPVYNMANIQKDIPLFLSYGGRDALSDVNDVKTLLNDLNDHDKDKLVEQYIEEYAHYDFVMGENARQKVYDPLLAFFRQH</sequence>
<feature type="domain" description="Partial AB-hydrolase lipase" evidence="5">
    <location>
        <begin position="42"/>
        <end position="102"/>
    </location>
</feature>
<keyword evidence="2" id="KW-0443">Lipid metabolism</keyword>
<keyword evidence="4" id="KW-0732">Signal</keyword>
<evidence type="ECO:0000313" key="6">
    <source>
        <dbReference type="EMBL" id="PRQ52619.1"/>
    </source>
</evidence>
<dbReference type="PIRSF" id="PIRSF000862">
    <property type="entry name" value="Steryl_ester_lip"/>
    <property type="match status" value="1"/>
</dbReference>
<dbReference type="OMA" id="LCVFINR"/>
<evidence type="ECO:0000256" key="2">
    <source>
        <dbReference type="PIRNR" id="PIRNR000862"/>
    </source>
</evidence>